<dbReference type="STRING" id="1322246.BN4_11475"/>
<dbReference type="Pfam" id="PF05096">
    <property type="entry name" value="Glu_cyclase_2"/>
    <property type="match status" value="1"/>
</dbReference>
<evidence type="ECO:0000313" key="1">
    <source>
        <dbReference type="EMBL" id="CCH48710.1"/>
    </source>
</evidence>
<dbReference type="GO" id="GO:0016603">
    <property type="term" value="F:glutaminyl-peptide cyclotransferase activity"/>
    <property type="evidence" value="ECO:0007669"/>
    <property type="project" value="InterPro"/>
</dbReference>
<dbReference type="AlphaFoldDB" id="M1WLZ3"/>
<dbReference type="InterPro" id="IPR011044">
    <property type="entry name" value="Quino_amine_DH_bsu"/>
</dbReference>
<name>M1WLZ3_PSEP2</name>
<dbReference type="PANTHER" id="PTHR31270">
    <property type="entry name" value="GLUTAMINYL-PEPTIDE CYCLOTRANSFERASE"/>
    <property type="match status" value="1"/>
</dbReference>
<dbReference type="KEGG" id="dpi:BN4_11475"/>
<evidence type="ECO:0000313" key="2">
    <source>
        <dbReference type="Proteomes" id="UP000011724"/>
    </source>
</evidence>
<dbReference type="Proteomes" id="UP000011724">
    <property type="component" value="Chromosome"/>
</dbReference>
<protein>
    <submittedName>
        <fullName evidence="1">Glutamine cyclotransferase</fullName>
    </submittedName>
</protein>
<organism evidence="1 2">
    <name type="scientific">Pseudodesulfovibrio piezophilus (strain DSM 21447 / JCM 15486 / C1TLV30)</name>
    <name type="common">Desulfovibrio piezophilus</name>
    <dbReference type="NCBI Taxonomy" id="1322246"/>
    <lineage>
        <taxon>Bacteria</taxon>
        <taxon>Pseudomonadati</taxon>
        <taxon>Thermodesulfobacteriota</taxon>
        <taxon>Desulfovibrionia</taxon>
        <taxon>Desulfovibrionales</taxon>
        <taxon>Desulfovibrionaceae</taxon>
    </lineage>
</organism>
<keyword evidence="2" id="KW-1185">Reference proteome</keyword>
<dbReference type="EMBL" id="FO203427">
    <property type="protein sequence ID" value="CCH48710.1"/>
    <property type="molecule type" value="Genomic_DNA"/>
</dbReference>
<dbReference type="PANTHER" id="PTHR31270:SF1">
    <property type="entry name" value="GLUTAMINYL-PEPTIDE CYCLOTRANSFERASE"/>
    <property type="match status" value="1"/>
</dbReference>
<dbReference type="OrthoDB" id="9783700at2"/>
<dbReference type="eggNOG" id="COG3823">
    <property type="taxonomic scope" value="Bacteria"/>
</dbReference>
<reference evidence="1 2" key="1">
    <citation type="journal article" date="2013" name="PLoS ONE">
        <title>The first genomic and proteomic characterization of a deep-sea sulfate reducer: insights into the piezophilic lifestyle of Desulfovibrio piezophilus.</title>
        <authorList>
            <person name="Pradel N."/>
            <person name="Ji B."/>
            <person name="Gimenez G."/>
            <person name="Talla E."/>
            <person name="Lenoble P."/>
            <person name="Garel M."/>
            <person name="Tamburini C."/>
            <person name="Fourquet P."/>
            <person name="Lebrun R."/>
            <person name="Bertin P."/>
            <person name="Denis Y."/>
            <person name="Pophillat M."/>
            <person name="Barbe V."/>
            <person name="Ollivier B."/>
            <person name="Dolla A."/>
        </authorList>
    </citation>
    <scope>NUCLEOTIDE SEQUENCE [LARGE SCALE GENOMIC DNA]</scope>
    <source>
        <strain evidence="2">DSM 10523 / SB164P1</strain>
    </source>
</reference>
<sequence>MRLFPYSSITISPFTGHPPEHKGGKRFLSPCILAILTIFASLSVCHAQAPMYIARIKSEHPHDKKVYTQGLFFANGHLYESSGGFGESFLSILDPQTGTVIHSQSTPRKYFAEGITQYNGKIFMLTWLSGTGFIHSMDTLELMASFAYRQRGDSTEGWGLTYDETNFILSSGKATLHFHRPDDFALVGSVTVKDGNRQIRMLNELEYVGGMILANVWKSDTIAIIAPKTGIVQGWIDLTPLRTRLSSNAGVANGIAYDKKTGTLYVTGKHWDKLFEIVIDEMLWRRPVNQPE</sequence>
<dbReference type="PATRIC" id="fig|879567.3.peg.1540"/>
<dbReference type="InterPro" id="IPR007788">
    <property type="entry name" value="QCT"/>
</dbReference>
<dbReference type="BioCyc" id="DPIE1322246:BN4_RS07410-MONOMER"/>
<dbReference type="HOGENOM" id="CLU_060272_1_0_7"/>
<reference evidence="2" key="2">
    <citation type="journal article" date="2013" name="Stand. Genomic Sci.">
        <title>Complete genome sequence of Desulfocapsa sulfexigens, a marine deltaproteobacterium specialized in disproportionating inorganic sulfur compounds.</title>
        <authorList>
            <person name="Finster K.W."/>
            <person name="Kjeldsen K.U."/>
            <person name="Kube M."/>
            <person name="Reinhardt R."/>
            <person name="Mussmann M."/>
            <person name="Amann R."/>
            <person name="Schreiber L."/>
        </authorList>
    </citation>
    <scope>NUCLEOTIDE SEQUENCE [LARGE SCALE GENOMIC DNA]</scope>
    <source>
        <strain evidence="2">DSM 10523 / SB164P1</strain>
    </source>
</reference>
<dbReference type="RefSeq" id="WP_015414756.1">
    <property type="nucleotide sequence ID" value="NC_020409.1"/>
</dbReference>
<proteinExistence type="predicted"/>
<accession>M1WLZ3</accession>
<keyword evidence="1" id="KW-0808">Transferase</keyword>
<dbReference type="SUPFAM" id="SSF50969">
    <property type="entry name" value="YVTN repeat-like/Quinoprotein amine dehydrogenase"/>
    <property type="match status" value="1"/>
</dbReference>
<gene>
    <name evidence="1" type="ordered locus">BN4_11475</name>
</gene>